<proteinExistence type="predicted"/>
<protein>
    <submittedName>
        <fullName evidence="1">Uncharacterized protein</fullName>
    </submittedName>
</protein>
<evidence type="ECO:0000313" key="2">
    <source>
        <dbReference type="Proteomes" id="UP001245184"/>
    </source>
</evidence>
<dbReference type="Proteomes" id="UP001245184">
    <property type="component" value="Unassembled WGS sequence"/>
</dbReference>
<evidence type="ECO:0000313" key="1">
    <source>
        <dbReference type="EMBL" id="MDR6203252.1"/>
    </source>
</evidence>
<name>A0ABD5CDG2_9BURK</name>
<comment type="caution">
    <text evidence="1">The sequence shown here is derived from an EMBL/GenBank/DDBJ whole genome shotgun (WGS) entry which is preliminary data.</text>
</comment>
<gene>
    <name evidence="1" type="ORF">QF025_001972</name>
</gene>
<reference evidence="1 2" key="1">
    <citation type="submission" date="2023-08" db="EMBL/GenBank/DDBJ databases">
        <title>Genome sequencing of plant associated microbes to promote plant fitness in Sorghum bicolor and Oryza sativa.</title>
        <authorList>
            <person name="Coleman-Derr D."/>
        </authorList>
    </citation>
    <scope>NUCLEOTIDE SEQUENCE [LARGE SCALE GENOMIC DNA]</scope>
    <source>
        <strain evidence="1 2">SLBN-33</strain>
    </source>
</reference>
<accession>A0ABD5CDG2</accession>
<organism evidence="1 2">
    <name type="scientific">Paraburkholderia graminis</name>
    <dbReference type="NCBI Taxonomy" id="60548"/>
    <lineage>
        <taxon>Bacteria</taxon>
        <taxon>Pseudomonadati</taxon>
        <taxon>Pseudomonadota</taxon>
        <taxon>Betaproteobacteria</taxon>
        <taxon>Burkholderiales</taxon>
        <taxon>Burkholderiaceae</taxon>
        <taxon>Paraburkholderia</taxon>
    </lineage>
</organism>
<dbReference type="EMBL" id="JAVIZN010000002">
    <property type="protein sequence ID" value="MDR6203252.1"/>
    <property type="molecule type" value="Genomic_DNA"/>
</dbReference>
<dbReference type="RefSeq" id="WP_310031077.1">
    <property type="nucleotide sequence ID" value="NZ_JAVIZN010000002.1"/>
</dbReference>
<dbReference type="AlphaFoldDB" id="A0ABD5CDG2"/>
<sequence>MSRFNIYAVYNDPRDGVLTEDEDCFIGWDDGLETYFFQSGNVANRETGQPLIWLGASPQQYQDLDDFLSDLDDVAKSPCIGDIYEKLESK</sequence>